<reference evidence="3 4" key="1">
    <citation type="journal article" date="2019" name="Int. J. Syst. Evol. Microbiol.">
        <title>The Global Catalogue of Microorganisms (GCM) 10K type strain sequencing project: providing services to taxonomists for standard genome sequencing and annotation.</title>
        <authorList>
            <consortium name="The Broad Institute Genomics Platform"/>
            <consortium name="The Broad Institute Genome Sequencing Center for Infectious Disease"/>
            <person name="Wu L."/>
            <person name="Ma J."/>
        </authorList>
    </citation>
    <scope>NUCLEOTIDE SEQUENCE [LARGE SCALE GENOMIC DNA]</scope>
    <source>
        <strain evidence="3 4">JCM 6835</strain>
    </source>
</reference>
<dbReference type="InterPro" id="IPR014721">
    <property type="entry name" value="Ribsml_uS5_D2-typ_fold_subgr"/>
</dbReference>
<organism evidence="3 4">
    <name type="scientific">Nonomuraea recticatena</name>
    <dbReference type="NCBI Taxonomy" id="46178"/>
    <lineage>
        <taxon>Bacteria</taxon>
        <taxon>Bacillati</taxon>
        <taxon>Actinomycetota</taxon>
        <taxon>Actinomycetes</taxon>
        <taxon>Streptosporangiales</taxon>
        <taxon>Streptosporangiaceae</taxon>
        <taxon>Nonomuraea</taxon>
    </lineage>
</organism>
<evidence type="ECO:0000313" key="3">
    <source>
        <dbReference type="EMBL" id="GAA2653577.1"/>
    </source>
</evidence>
<name>A0ABN3RME7_9ACTN</name>
<dbReference type="PANTHER" id="PTHR32039:SF7">
    <property type="entry name" value="COMPETENCE PROTEIN COMM"/>
    <property type="match status" value="1"/>
</dbReference>
<evidence type="ECO:0000313" key="4">
    <source>
        <dbReference type="Proteomes" id="UP001501666"/>
    </source>
</evidence>
<dbReference type="InterPro" id="IPR027417">
    <property type="entry name" value="P-loop_NTPase"/>
</dbReference>
<feature type="domain" description="Magnesium chelatase ChlI-like catalytic" evidence="1">
    <location>
        <begin position="172"/>
        <end position="350"/>
    </location>
</feature>
<dbReference type="Pfam" id="PF13335">
    <property type="entry name" value="Mg_chelatase_C"/>
    <property type="match status" value="1"/>
</dbReference>
<protein>
    <submittedName>
        <fullName evidence="3">YifB family Mg chelatase-like AAA ATPase</fullName>
    </submittedName>
</protein>
<gene>
    <name evidence="3" type="ORF">GCM10010412_021790</name>
</gene>
<dbReference type="Proteomes" id="UP001501666">
    <property type="component" value="Unassembled WGS sequence"/>
</dbReference>
<dbReference type="SUPFAM" id="SSF54211">
    <property type="entry name" value="Ribosomal protein S5 domain 2-like"/>
    <property type="match status" value="1"/>
</dbReference>
<feature type="domain" description="Mg chelatase-related protein C-terminal" evidence="2">
    <location>
        <begin position="368"/>
        <end position="462"/>
    </location>
</feature>
<dbReference type="Gene3D" id="3.40.50.300">
    <property type="entry name" value="P-loop containing nucleotide triphosphate hydrolases"/>
    <property type="match status" value="1"/>
</dbReference>
<dbReference type="Pfam" id="PF13541">
    <property type="entry name" value="ChlI"/>
    <property type="match status" value="1"/>
</dbReference>
<sequence length="472" mass="50235">MGYARARSVVVDGVTGRLVTVEAEISPGLSTVFGSREQCDRVRAAILNSGYAWPDARITLPAEASGSMTDLAVAVALLTAAGHLPAERLDGVVLLGELGLDGRLRPVRGILPAVSAAATNTVIVPAGCADEAAAPGAVVVPAVRLSEVVERLANDSLARHTRPAERAVSLLDLADVPGNHHARFALEVGAAGGHHLFLVGHGPALMLAERLPGILPPLDDAAALEVETVYSVAGQYDGAPGRTPPMSAPHHTTTLAGITGNLHRPGALSLAHRGVLHLHEAPEFNRQILDALPGPMETGEVRLFRRERLVHYPARFQLVLSAVPCPCVRDCTCTAMVRRRYLERLARPLQHVELRARLERGSWAVGPGESSAVVVARVREARERAAVRLAGTPWRVNAEVPVRSLRRYLPAAAEVIALLDSPVNTGLITPVTFPQLVRVSWTLADLRGASHPAKEDAARALELWQGARDASR</sequence>
<proteinExistence type="predicted"/>
<dbReference type="InterPro" id="IPR025158">
    <property type="entry name" value="Mg_chelat-rel_C"/>
</dbReference>
<dbReference type="Pfam" id="PF01078">
    <property type="entry name" value="Mg_chelatase"/>
    <property type="match status" value="1"/>
</dbReference>
<dbReference type="EMBL" id="BAAATE010000004">
    <property type="protein sequence ID" value="GAA2653577.1"/>
    <property type="molecule type" value="Genomic_DNA"/>
</dbReference>
<evidence type="ECO:0000259" key="1">
    <source>
        <dbReference type="Pfam" id="PF01078"/>
    </source>
</evidence>
<dbReference type="InterPro" id="IPR045006">
    <property type="entry name" value="CHLI-like"/>
</dbReference>
<dbReference type="InterPro" id="IPR000523">
    <property type="entry name" value="Mg_chelatse_chII-like_cat_dom"/>
</dbReference>
<comment type="caution">
    <text evidence="3">The sequence shown here is derived from an EMBL/GenBank/DDBJ whole genome shotgun (WGS) entry which is preliminary data.</text>
</comment>
<dbReference type="Gene3D" id="3.30.230.10">
    <property type="match status" value="1"/>
</dbReference>
<accession>A0ABN3RME7</accession>
<dbReference type="PANTHER" id="PTHR32039">
    <property type="entry name" value="MAGNESIUM-CHELATASE SUBUNIT CHLI"/>
    <property type="match status" value="1"/>
</dbReference>
<dbReference type="RefSeq" id="WP_346145519.1">
    <property type="nucleotide sequence ID" value="NZ_BAAATE010000004.1"/>
</dbReference>
<keyword evidence="4" id="KW-1185">Reference proteome</keyword>
<dbReference type="SUPFAM" id="SSF52540">
    <property type="entry name" value="P-loop containing nucleoside triphosphate hydrolases"/>
    <property type="match status" value="1"/>
</dbReference>
<dbReference type="InterPro" id="IPR020568">
    <property type="entry name" value="Ribosomal_Su5_D2-typ_SF"/>
</dbReference>
<evidence type="ECO:0000259" key="2">
    <source>
        <dbReference type="Pfam" id="PF13335"/>
    </source>
</evidence>